<reference evidence="2 3" key="1">
    <citation type="journal article" date="2020" name="Cell">
        <title>Large-Scale Comparative Analyses of Tick Genomes Elucidate Their Genetic Diversity and Vector Capacities.</title>
        <authorList>
            <consortium name="Tick Genome and Microbiome Consortium (TIGMIC)"/>
            <person name="Jia N."/>
            <person name="Wang J."/>
            <person name="Shi W."/>
            <person name="Du L."/>
            <person name="Sun Y."/>
            <person name="Zhan W."/>
            <person name="Jiang J.F."/>
            <person name="Wang Q."/>
            <person name="Zhang B."/>
            <person name="Ji P."/>
            <person name="Bell-Sakyi L."/>
            <person name="Cui X.M."/>
            <person name="Yuan T.T."/>
            <person name="Jiang B.G."/>
            <person name="Yang W.F."/>
            <person name="Lam T.T."/>
            <person name="Chang Q.C."/>
            <person name="Ding S.J."/>
            <person name="Wang X.J."/>
            <person name="Zhu J.G."/>
            <person name="Ruan X.D."/>
            <person name="Zhao L."/>
            <person name="Wei J.T."/>
            <person name="Ye R.Z."/>
            <person name="Que T.C."/>
            <person name="Du C.H."/>
            <person name="Zhou Y.H."/>
            <person name="Cheng J.X."/>
            <person name="Dai P.F."/>
            <person name="Guo W.B."/>
            <person name="Han X.H."/>
            <person name="Huang E.J."/>
            <person name="Li L.F."/>
            <person name="Wei W."/>
            <person name="Gao Y.C."/>
            <person name="Liu J.Z."/>
            <person name="Shao H.Z."/>
            <person name="Wang X."/>
            <person name="Wang C.C."/>
            <person name="Yang T.C."/>
            <person name="Huo Q.B."/>
            <person name="Li W."/>
            <person name="Chen H.Y."/>
            <person name="Chen S.E."/>
            <person name="Zhou L.G."/>
            <person name="Ni X.B."/>
            <person name="Tian J.H."/>
            <person name="Sheng Y."/>
            <person name="Liu T."/>
            <person name="Pan Y.S."/>
            <person name="Xia L.Y."/>
            <person name="Li J."/>
            <person name="Zhao F."/>
            <person name="Cao W.C."/>
        </authorList>
    </citation>
    <scope>NUCLEOTIDE SEQUENCE [LARGE SCALE GENOMIC DNA]</scope>
    <source>
        <strain evidence="2">HaeL-2018</strain>
    </source>
</reference>
<accession>A0A9J6GDE3</accession>
<name>A0A9J6GDE3_HAELO</name>
<organism evidence="2 3">
    <name type="scientific">Haemaphysalis longicornis</name>
    <name type="common">Bush tick</name>
    <dbReference type="NCBI Taxonomy" id="44386"/>
    <lineage>
        <taxon>Eukaryota</taxon>
        <taxon>Metazoa</taxon>
        <taxon>Ecdysozoa</taxon>
        <taxon>Arthropoda</taxon>
        <taxon>Chelicerata</taxon>
        <taxon>Arachnida</taxon>
        <taxon>Acari</taxon>
        <taxon>Parasitiformes</taxon>
        <taxon>Ixodida</taxon>
        <taxon>Ixodoidea</taxon>
        <taxon>Ixodidae</taxon>
        <taxon>Haemaphysalinae</taxon>
        <taxon>Haemaphysalis</taxon>
    </lineage>
</organism>
<dbReference type="AlphaFoldDB" id="A0A9J6GDE3"/>
<evidence type="ECO:0000313" key="3">
    <source>
        <dbReference type="Proteomes" id="UP000821853"/>
    </source>
</evidence>
<sequence>MRVAAFQGEGAAEEHGRVPLNAKGAKKDAPERPARVEGSQNHAVPASFVPHQGQLQDTFGAPLLKPRTLPARERIDAIAISHAVQLVDDDFMALSSREEMADVVQLRFGRCSAGGNHVKRTLRLRYIAVDGIREHGQKLAFSSHGRRRNMKDNSDIQSTVNIVARSTMQYYTRYISSRNEAQECRLWGGKEDFYVAFYG</sequence>
<gene>
    <name evidence="2" type="ORF">HPB48_009632</name>
</gene>
<proteinExistence type="predicted"/>
<comment type="caution">
    <text evidence="2">The sequence shown here is derived from an EMBL/GenBank/DDBJ whole genome shotgun (WGS) entry which is preliminary data.</text>
</comment>
<feature type="compositionally biased region" description="Basic and acidic residues" evidence="1">
    <location>
        <begin position="25"/>
        <end position="35"/>
    </location>
</feature>
<dbReference type="VEuPathDB" id="VectorBase:HLOH_047335"/>
<feature type="region of interest" description="Disordered" evidence="1">
    <location>
        <begin position="1"/>
        <end position="40"/>
    </location>
</feature>
<keyword evidence="3" id="KW-1185">Reference proteome</keyword>
<evidence type="ECO:0000313" key="2">
    <source>
        <dbReference type="EMBL" id="KAH9372408.1"/>
    </source>
</evidence>
<protein>
    <submittedName>
        <fullName evidence="2">Uncharacterized protein</fullName>
    </submittedName>
</protein>
<evidence type="ECO:0000256" key="1">
    <source>
        <dbReference type="SAM" id="MobiDB-lite"/>
    </source>
</evidence>
<dbReference type="EMBL" id="JABSTR010000006">
    <property type="protein sequence ID" value="KAH9372408.1"/>
    <property type="molecule type" value="Genomic_DNA"/>
</dbReference>
<dbReference type="Proteomes" id="UP000821853">
    <property type="component" value="Chromosome 4"/>
</dbReference>